<proteinExistence type="predicted"/>
<evidence type="ECO:0000313" key="3">
    <source>
        <dbReference type="EMBL" id="EGG13572.1"/>
    </source>
</evidence>
<evidence type="ECO:0008006" key="5">
    <source>
        <dbReference type="Google" id="ProtNLM"/>
    </source>
</evidence>
<evidence type="ECO:0000256" key="1">
    <source>
        <dbReference type="SAM" id="MobiDB-lite"/>
    </source>
</evidence>
<sequence length="146" mass="15986">MSFLRKSLELFSGSSSNNTSSDDISKIKVNTLNSSTESLGSPRSVSVTSPRSSSTNPMEIPASRDNSWFRMVQVVEAGSLINCILVNQQPPTIYWIVPFFLSIFYPFLFQATATTTEIHILAVSNVATSQRPSSNLPTTTTTTTKK</sequence>
<evidence type="ECO:0000256" key="2">
    <source>
        <dbReference type="SAM" id="Phobius"/>
    </source>
</evidence>
<name>F4QCD7_CACFS</name>
<feature type="region of interest" description="Disordered" evidence="1">
    <location>
        <begin position="34"/>
        <end position="61"/>
    </location>
</feature>
<keyword evidence="4" id="KW-1185">Reference proteome</keyword>
<feature type="transmembrane region" description="Helical" evidence="2">
    <location>
        <begin position="93"/>
        <end position="109"/>
    </location>
</feature>
<keyword evidence="2" id="KW-1133">Transmembrane helix</keyword>
<dbReference type="RefSeq" id="XP_004350276.1">
    <property type="nucleotide sequence ID" value="XM_004350226.1"/>
</dbReference>
<dbReference type="GeneID" id="14865965"/>
<dbReference type="EMBL" id="GL883029">
    <property type="protein sequence ID" value="EGG13572.1"/>
    <property type="molecule type" value="Genomic_DNA"/>
</dbReference>
<evidence type="ECO:0000313" key="4">
    <source>
        <dbReference type="Proteomes" id="UP000007797"/>
    </source>
</evidence>
<reference evidence="4" key="1">
    <citation type="journal article" date="2011" name="Genome Res.">
        <title>Phylogeny-wide analysis of social amoeba genomes highlights ancient origins for complex intercellular communication.</title>
        <authorList>
            <person name="Heidel A.J."/>
            <person name="Lawal H.M."/>
            <person name="Felder M."/>
            <person name="Schilde C."/>
            <person name="Helps N.R."/>
            <person name="Tunggal B."/>
            <person name="Rivero F."/>
            <person name="John U."/>
            <person name="Schleicher M."/>
            <person name="Eichinger L."/>
            <person name="Platzer M."/>
            <person name="Noegel A.A."/>
            <person name="Schaap P."/>
            <person name="Gloeckner G."/>
        </authorList>
    </citation>
    <scope>NUCLEOTIDE SEQUENCE [LARGE SCALE GENOMIC DNA]</scope>
    <source>
        <strain evidence="4">SH3</strain>
    </source>
</reference>
<protein>
    <recommendedName>
        <fullName evidence="5">Transmembrane protein</fullName>
    </recommendedName>
</protein>
<dbReference type="Proteomes" id="UP000007797">
    <property type="component" value="Unassembled WGS sequence"/>
</dbReference>
<accession>F4QCD7</accession>
<keyword evidence="2" id="KW-0812">Transmembrane</keyword>
<dbReference type="AlphaFoldDB" id="F4QCD7"/>
<feature type="compositionally biased region" description="Low complexity" evidence="1">
    <location>
        <begin position="41"/>
        <end position="55"/>
    </location>
</feature>
<gene>
    <name evidence="3" type="ORF">DFA_11333</name>
</gene>
<keyword evidence="2" id="KW-0472">Membrane</keyword>
<dbReference type="KEGG" id="dfa:DFA_11333"/>
<organism evidence="3 4">
    <name type="scientific">Cavenderia fasciculata</name>
    <name type="common">Slime mold</name>
    <name type="synonym">Dictyostelium fasciculatum</name>
    <dbReference type="NCBI Taxonomy" id="261658"/>
    <lineage>
        <taxon>Eukaryota</taxon>
        <taxon>Amoebozoa</taxon>
        <taxon>Evosea</taxon>
        <taxon>Eumycetozoa</taxon>
        <taxon>Dictyostelia</taxon>
        <taxon>Acytosteliales</taxon>
        <taxon>Cavenderiaceae</taxon>
        <taxon>Cavenderia</taxon>
    </lineage>
</organism>